<keyword evidence="3" id="KW-1185">Reference proteome</keyword>
<dbReference type="Proteomes" id="UP000036958">
    <property type="component" value="Unassembled WGS sequence"/>
</dbReference>
<dbReference type="GO" id="GO:0003899">
    <property type="term" value="F:DNA-directed RNA polymerase activity"/>
    <property type="evidence" value="ECO:0007669"/>
    <property type="project" value="UniProtKB-EC"/>
</dbReference>
<dbReference type="GO" id="GO:0003677">
    <property type="term" value="F:DNA binding"/>
    <property type="evidence" value="ECO:0007669"/>
    <property type="project" value="InterPro"/>
</dbReference>
<comment type="caution">
    <text evidence="2">The sequence shown here is derived from an EMBL/GenBank/DDBJ whole genome shotgun (WGS) entry which is preliminary data.</text>
</comment>
<dbReference type="InterPro" id="IPR011260">
    <property type="entry name" value="RNAP_asu_C"/>
</dbReference>
<dbReference type="PATRIC" id="fig|1409788.3.peg.713"/>
<dbReference type="Gene3D" id="1.10.150.20">
    <property type="entry name" value="5' to 3' exonuclease, C-terminal subdomain"/>
    <property type="match status" value="1"/>
</dbReference>
<proteinExistence type="predicted"/>
<sequence>MENEGIRTIHQLAERRESEILKLHGMGKASLPKLHSALKEHGLRFQPEPNSKK</sequence>
<name>A0A0L8VDN0_9BACT</name>
<dbReference type="EMBL" id="LGIA01000025">
    <property type="protein sequence ID" value="KOH46561.1"/>
    <property type="molecule type" value="Genomic_DNA"/>
</dbReference>
<dbReference type="STRING" id="1409788.NC99_07000"/>
<feature type="domain" description="RNA polymerase alpha subunit C-terminal" evidence="1">
    <location>
        <begin position="2"/>
        <end position="40"/>
    </location>
</feature>
<dbReference type="EC" id="2.7.7.6" evidence="2"/>
<evidence type="ECO:0000313" key="3">
    <source>
        <dbReference type="Proteomes" id="UP000036958"/>
    </source>
</evidence>
<evidence type="ECO:0000259" key="1">
    <source>
        <dbReference type="Pfam" id="PF03118"/>
    </source>
</evidence>
<reference evidence="3" key="1">
    <citation type="submission" date="2015-07" db="EMBL/GenBank/DDBJ databases">
        <title>Genome sequencing of Sunxiuqinia dokdonensis strain SK.</title>
        <authorList>
            <person name="Ahn S."/>
            <person name="Kim B.-C."/>
        </authorList>
    </citation>
    <scope>NUCLEOTIDE SEQUENCE [LARGE SCALE GENOMIC DNA]</scope>
    <source>
        <strain evidence="3">SK</strain>
    </source>
</reference>
<keyword evidence="2" id="KW-0808">Transferase</keyword>
<evidence type="ECO:0000313" key="2">
    <source>
        <dbReference type="EMBL" id="KOH46561.1"/>
    </source>
</evidence>
<keyword evidence="2" id="KW-0548">Nucleotidyltransferase</keyword>
<protein>
    <submittedName>
        <fullName evidence="2">DNA-dirted RNA polymerase</fullName>
        <ecNumber evidence="2">2.7.7.6</ecNumber>
    </submittedName>
</protein>
<organism evidence="2 3">
    <name type="scientific">Sunxiuqinia dokdonensis</name>
    <dbReference type="NCBI Taxonomy" id="1409788"/>
    <lineage>
        <taxon>Bacteria</taxon>
        <taxon>Pseudomonadati</taxon>
        <taxon>Bacteroidota</taxon>
        <taxon>Bacteroidia</taxon>
        <taxon>Marinilabiliales</taxon>
        <taxon>Prolixibacteraceae</taxon>
        <taxon>Sunxiuqinia</taxon>
    </lineage>
</organism>
<gene>
    <name evidence="2" type="ORF">NC99_07000</name>
</gene>
<dbReference type="AlphaFoldDB" id="A0A0L8VDN0"/>
<dbReference type="GO" id="GO:0006351">
    <property type="term" value="P:DNA-templated transcription"/>
    <property type="evidence" value="ECO:0007669"/>
    <property type="project" value="InterPro"/>
</dbReference>
<dbReference type="SUPFAM" id="SSF47789">
    <property type="entry name" value="C-terminal domain of RNA polymerase alpha subunit"/>
    <property type="match status" value="1"/>
</dbReference>
<accession>A0A0L8VDN0</accession>
<dbReference type="Pfam" id="PF03118">
    <property type="entry name" value="RNA_pol_A_CTD"/>
    <property type="match status" value="1"/>
</dbReference>